<dbReference type="Proteomes" id="UP000829401">
    <property type="component" value="Chromosome"/>
</dbReference>
<dbReference type="GO" id="GO:0016020">
    <property type="term" value="C:membrane"/>
    <property type="evidence" value="ECO:0007669"/>
    <property type="project" value="UniProtKB-SubCell"/>
</dbReference>
<keyword evidence="8" id="KW-1185">Reference proteome</keyword>
<accession>A0A9E6ZR25</accession>
<dbReference type="PANTHER" id="PTHR10465:SF0">
    <property type="entry name" value="SARCALUMENIN"/>
    <property type="match status" value="1"/>
</dbReference>
<dbReference type="InterPro" id="IPR027417">
    <property type="entry name" value="P-loop_NTPase"/>
</dbReference>
<dbReference type="PANTHER" id="PTHR10465">
    <property type="entry name" value="TRANSMEMBRANE GTPASE FZO1"/>
    <property type="match status" value="1"/>
</dbReference>
<dbReference type="RefSeq" id="WP_021297155.1">
    <property type="nucleotide sequence ID" value="NZ_AURB01000145.1"/>
</dbReference>
<keyword evidence="4" id="KW-0342">GTP-binding</keyword>
<evidence type="ECO:0000259" key="6">
    <source>
        <dbReference type="Pfam" id="PF00350"/>
    </source>
</evidence>
<protein>
    <submittedName>
        <fullName evidence="7">Dynamin family protein</fullName>
    </submittedName>
</protein>
<reference evidence="8" key="1">
    <citation type="journal article" date="2022" name="G3 (Bethesda)">
        <title>Unveiling the complete genome sequence of Alicyclobacillus acidoterrestris DSM 3922T, a taint-producing strain.</title>
        <authorList>
            <person name="Leonardo I.C."/>
            <person name="Barreto Crespo M.T."/>
            <person name="Gaspar F.B."/>
        </authorList>
    </citation>
    <scope>NUCLEOTIDE SEQUENCE [LARGE SCALE GENOMIC DNA]</scope>
    <source>
        <strain evidence="8">DSM 3922</strain>
    </source>
</reference>
<evidence type="ECO:0000256" key="2">
    <source>
        <dbReference type="ARBA" id="ARBA00022741"/>
    </source>
</evidence>
<dbReference type="Pfam" id="PF00350">
    <property type="entry name" value="Dynamin_N"/>
    <property type="match status" value="1"/>
</dbReference>
<dbReference type="Gene3D" id="3.40.50.300">
    <property type="entry name" value="P-loop containing nucleotide triphosphate hydrolases"/>
    <property type="match status" value="1"/>
</dbReference>
<dbReference type="KEGG" id="aaco:K1I37_07570"/>
<feature type="domain" description="Dynamin N-terminal" evidence="6">
    <location>
        <begin position="48"/>
        <end position="257"/>
    </location>
</feature>
<dbReference type="InterPro" id="IPR027094">
    <property type="entry name" value="Mitofusin_fam"/>
</dbReference>
<accession>T0BW79</accession>
<dbReference type="eggNOG" id="COG0699">
    <property type="taxonomic scope" value="Bacteria"/>
</dbReference>
<dbReference type="CDD" id="cd09912">
    <property type="entry name" value="DLP_2"/>
    <property type="match status" value="1"/>
</dbReference>
<dbReference type="AlphaFoldDB" id="T0BW79"/>
<dbReference type="OrthoDB" id="5477114at2"/>
<keyword evidence="5" id="KW-0472">Membrane</keyword>
<comment type="subcellular location">
    <subcellularLocation>
        <location evidence="1">Membrane</location>
    </subcellularLocation>
</comment>
<evidence type="ECO:0000256" key="3">
    <source>
        <dbReference type="ARBA" id="ARBA00022801"/>
    </source>
</evidence>
<evidence type="ECO:0000256" key="5">
    <source>
        <dbReference type="ARBA" id="ARBA00023136"/>
    </source>
</evidence>
<evidence type="ECO:0000313" key="8">
    <source>
        <dbReference type="Proteomes" id="UP000829401"/>
    </source>
</evidence>
<dbReference type="STRING" id="1356854.N007_10510"/>
<dbReference type="GO" id="GO:0003924">
    <property type="term" value="F:GTPase activity"/>
    <property type="evidence" value="ECO:0007669"/>
    <property type="project" value="InterPro"/>
</dbReference>
<proteinExistence type="predicted"/>
<dbReference type="InterPro" id="IPR045063">
    <property type="entry name" value="Dynamin_N"/>
</dbReference>
<gene>
    <name evidence="7" type="ORF">K1I37_07570</name>
</gene>
<evidence type="ECO:0000256" key="1">
    <source>
        <dbReference type="ARBA" id="ARBA00004370"/>
    </source>
</evidence>
<evidence type="ECO:0000256" key="4">
    <source>
        <dbReference type="ARBA" id="ARBA00023134"/>
    </source>
</evidence>
<keyword evidence="2" id="KW-0547">Nucleotide-binding</keyword>
<evidence type="ECO:0000313" key="7">
    <source>
        <dbReference type="EMBL" id="UNO50324.1"/>
    </source>
</evidence>
<dbReference type="SUPFAM" id="SSF52540">
    <property type="entry name" value="P-loop containing nucleoside triphosphate hydrolases"/>
    <property type="match status" value="1"/>
</dbReference>
<keyword evidence="3" id="KW-0378">Hydrolase</keyword>
<sequence>MTTSNHRSEQRLRELLRDVQTKLQTLPDISLREVMDVEQRLARRDYLVAVFGAFSAGKSSLLNALFGESLLTVSPNPTTAAVTQLQAEDERQAQIVVSAKTEEELWRDVASAFSALHEQFSGLDEAIARAGAMNAKDYPTSLRRHVRFLKAIYEGYPVMRDRLGTAWTTTLDELKSFTAIEANAAYVARVDVYADHPWLRKGFIFVDTPGVDSIHRRHTDVAFRYMRHADAVIFVMYYTHAFTQGDRDFLLQLAGVQDVAKTNKLFAVINAVDLAKSAEERDAVRTRVSSELRRLGIREPRVYEVSAQIGLAARRLSAAPDDEQYQAMARTRLQLDSAAPLPNVDEMLAASGLTALERELTEYVQTEGDQLAADMVRRALAQVASQVDHLLSDEVARQADDESFRSRRQNELAKLRETLREAHARDTDRASSLLGQYVHDLEELVFHASERIRLRYRDLFREAFHPGQFRVGRSQDKLREAGEALSDALARQIDIETRTFSLRAAALAERNLRRAAEVWGDAFDEHALQAPALEEPDFSGVVVESVASSVPADTLQPFYRHFSSTKQFFEGDGQRKMMDESEPAVMEVVKASMEKATRAVLEDAISRLQSALEVMYAAFESQLDTAEQAALRPFDAGRLEALQRAQAYLRAVRV</sequence>
<dbReference type="GO" id="GO:0005525">
    <property type="term" value="F:GTP binding"/>
    <property type="evidence" value="ECO:0007669"/>
    <property type="project" value="UniProtKB-KW"/>
</dbReference>
<name>T0BW79_ALIAG</name>
<organism evidence="7 8">
    <name type="scientific">Alicyclobacillus acidoterrestris (strain ATCC 49025 / DSM 3922 / CIP 106132 / NCIMB 13137 / GD3B)</name>
    <dbReference type="NCBI Taxonomy" id="1356854"/>
    <lineage>
        <taxon>Bacteria</taxon>
        <taxon>Bacillati</taxon>
        <taxon>Bacillota</taxon>
        <taxon>Bacilli</taxon>
        <taxon>Bacillales</taxon>
        <taxon>Alicyclobacillaceae</taxon>
        <taxon>Alicyclobacillus</taxon>
    </lineage>
</organism>
<dbReference type="EMBL" id="CP080467">
    <property type="protein sequence ID" value="UNO50324.1"/>
    <property type="molecule type" value="Genomic_DNA"/>
</dbReference>